<protein>
    <submittedName>
        <fullName evidence="4">Utp8p</fullName>
    </submittedName>
</protein>
<name>A0A167FWH0_9ASCO</name>
<dbReference type="Proteomes" id="UP000189580">
    <property type="component" value="Chromosome b"/>
</dbReference>
<feature type="compositionally biased region" description="Basic and acidic residues" evidence="1">
    <location>
        <begin position="700"/>
        <end position="709"/>
    </location>
</feature>
<sequence>MPHISEPFLLTGLPHTSKVKPSSVKASSAIWGKASSVCLGISNSSITSYSLLPTPRLLWTHSLPPNSTVTALQVFKSQEDSLTVVGFGVYERKKHFVKFIEIDDKNSGDAVDKPATSFPVPGEVSGIKFSASGERVYVILKNSCVQLYALPVEENNVKEIWSSKTKASRTLIHYSVIPPSGDGEGPEDGSVVLVSKREVGKKSMIEVRILALDSKGSYELITRDIEVSEEELKYGLALAYYEGNLYRYSSREKKIYVAPILNGGDPTTSIYSAIFSVPSDVSEESSSLISTPSLLAIGRNLFLSDGKSVLLIDTQYHTTISQKTINEPLTSILGYVESSSTVIGVSTFGSSASASNNSTQSVIGINVDSGKGTLLESLGKGIGEEEDPWRLGYSDIFIKKNYNLREYSNVIKDIIATAQDYAASILTGLSEYKDKSDIINFEHKAISFLKGKEWDEIDELTNESKEVFAYEDKDRDVDREFIFELVDLVFDNSDISDPSSSSTLKLYPDFVPQKLIIYLLTHPLFPTTELPGLLNVLSQYPRLLRQAIVTAPAVECFDLVEALSLADDEIFRDIVNRVLEEYGQEEIFESIKLKYGTGENKSKATLDVVNRLIKLDVGWQLIPCFVDVGGLFGWDYTVISDLYKSVTSQVEALVSSAEIMTLIDETLRKFDATVDAAEVGRRSKKALSKQRGLSTTSSTEKARKGPELISAEQREQERMRNLLRFGIDSGSPGDVTPLNPADAVLQKKKRAVREGNLISRKVPLYTVEKLVL</sequence>
<feature type="domain" description="Utp8 beta-propeller" evidence="2">
    <location>
        <begin position="1"/>
        <end position="382"/>
    </location>
</feature>
<gene>
    <name evidence="4" type="primary">UTP8</name>
    <name evidence="4" type="ORF">AWJ20_3433</name>
</gene>
<evidence type="ECO:0000259" key="2">
    <source>
        <dbReference type="Pfam" id="PF10395"/>
    </source>
</evidence>
<dbReference type="GeneID" id="30035455"/>
<organism evidence="4 5">
    <name type="scientific">Sugiyamaella lignohabitans</name>
    <dbReference type="NCBI Taxonomy" id="796027"/>
    <lineage>
        <taxon>Eukaryota</taxon>
        <taxon>Fungi</taxon>
        <taxon>Dikarya</taxon>
        <taxon>Ascomycota</taxon>
        <taxon>Saccharomycotina</taxon>
        <taxon>Dipodascomycetes</taxon>
        <taxon>Dipodascales</taxon>
        <taxon>Trichomonascaceae</taxon>
        <taxon>Sugiyamaella</taxon>
    </lineage>
</organism>
<dbReference type="InterPro" id="IPR053881">
    <property type="entry name" value="Utp8_C"/>
</dbReference>
<evidence type="ECO:0000259" key="3">
    <source>
        <dbReference type="Pfam" id="PF22542"/>
    </source>
</evidence>
<dbReference type="EMBL" id="CP014503">
    <property type="protein sequence ID" value="ANB15789.1"/>
    <property type="molecule type" value="Genomic_DNA"/>
</dbReference>
<feature type="region of interest" description="Disordered" evidence="1">
    <location>
        <begin position="685"/>
        <end position="709"/>
    </location>
</feature>
<feature type="domain" description="Utp8 C-terminal" evidence="3">
    <location>
        <begin position="419"/>
        <end position="771"/>
    </location>
</feature>
<dbReference type="KEGG" id="slb:AWJ20_3433"/>
<reference evidence="4 5" key="1">
    <citation type="submission" date="2016-02" db="EMBL/GenBank/DDBJ databases">
        <title>Complete genome sequence and transcriptome regulation of the pentose utilising yeast Sugiyamaella lignohabitans.</title>
        <authorList>
            <person name="Bellasio M."/>
            <person name="Peymann A."/>
            <person name="Valli M."/>
            <person name="Sipitzky M."/>
            <person name="Graf A."/>
            <person name="Sauer M."/>
            <person name="Marx H."/>
            <person name="Mattanovich D."/>
        </authorList>
    </citation>
    <scope>NUCLEOTIDE SEQUENCE [LARGE SCALE GENOMIC DNA]</scope>
    <source>
        <strain evidence="4 5">CBS 10342</strain>
    </source>
</reference>
<dbReference type="OrthoDB" id="4055624at2759"/>
<keyword evidence="5" id="KW-1185">Reference proteome</keyword>
<dbReference type="Pfam" id="PF22542">
    <property type="entry name" value="Utp8_C"/>
    <property type="match status" value="1"/>
</dbReference>
<dbReference type="SUPFAM" id="SSF50956">
    <property type="entry name" value="Thermostable phytase (3-phytase)"/>
    <property type="match status" value="1"/>
</dbReference>
<dbReference type="RefSeq" id="XP_018738266.1">
    <property type="nucleotide sequence ID" value="XM_018880448.1"/>
</dbReference>
<evidence type="ECO:0000256" key="1">
    <source>
        <dbReference type="SAM" id="MobiDB-lite"/>
    </source>
</evidence>
<dbReference type="Pfam" id="PF10395">
    <property type="entry name" value="Utp8_b_propeller"/>
    <property type="match status" value="1"/>
</dbReference>
<dbReference type="InterPro" id="IPR018843">
    <property type="entry name" value="Utp8_b-prop"/>
</dbReference>
<evidence type="ECO:0000313" key="4">
    <source>
        <dbReference type="EMBL" id="ANB15789.1"/>
    </source>
</evidence>
<proteinExistence type="predicted"/>
<accession>A0A167FWH0</accession>
<evidence type="ECO:0000313" key="5">
    <source>
        <dbReference type="Proteomes" id="UP000189580"/>
    </source>
</evidence>
<dbReference type="AlphaFoldDB" id="A0A167FWH0"/>